<name>A0A421DR47_9GAMM</name>
<dbReference type="Pfam" id="PF12787">
    <property type="entry name" value="EcsC"/>
    <property type="match status" value="1"/>
</dbReference>
<accession>A0A421DR47</accession>
<sequence length="284" mass="30538">MTIFDDRQDMNDIRQAITLLEAPSITIQLANLVGGPIEWSMSKLPKWVKNKIQDVVQAALHKSVDAALYTLNDDPKRASSPKTHKLAAATSGAVSGFFGAAGLIVELPISTTIMMRSVADIARSEGFSLADFSVKAACVEVFALGGRTKSDDAADSAYYASRTVLTDITKHTTRELIDIASKKSAEKASARITSSQAGRTLAKLIDAVATRLGITITEKMAAQIVPVIGAASGAAINTLFINHYQNMAKGHFIIKRLEQKYGEDEIKSVYVRLKDEIKPAGSVI</sequence>
<gene>
    <name evidence="1" type="ORF">BIY29_05290</name>
</gene>
<proteinExistence type="predicted"/>
<evidence type="ECO:0000313" key="2">
    <source>
        <dbReference type="Proteomes" id="UP000285648"/>
    </source>
</evidence>
<protein>
    <submittedName>
        <fullName evidence="1">Peptidase</fullName>
    </submittedName>
</protein>
<comment type="caution">
    <text evidence="1">The sequence shown here is derived from an EMBL/GenBank/DDBJ whole genome shotgun (WGS) entry which is preliminary data.</text>
</comment>
<evidence type="ECO:0000313" key="1">
    <source>
        <dbReference type="EMBL" id="RLM26475.1"/>
    </source>
</evidence>
<dbReference type="EMBL" id="MJLZ01000008">
    <property type="protein sequence ID" value="RLM26475.1"/>
    <property type="molecule type" value="Genomic_DNA"/>
</dbReference>
<dbReference type="PANTHER" id="PTHR41260:SF1">
    <property type="entry name" value="PROTEIN ECSC"/>
    <property type="match status" value="1"/>
</dbReference>
<dbReference type="Proteomes" id="UP000285648">
    <property type="component" value="Unassembled WGS sequence"/>
</dbReference>
<dbReference type="OrthoDB" id="1238772at2"/>
<keyword evidence="2" id="KW-1185">Reference proteome</keyword>
<dbReference type="RefSeq" id="WP_121574144.1">
    <property type="nucleotide sequence ID" value="NZ_MJLZ01000008.1"/>
</dbReference>
<dbReference type="PANTHER" id="PTHR41260">
    <property type="entry name" value="PROTEIN ECSC"/>
    <property type="match status" value="1"/>
</dbReference>
<reference evidence="1 2" key="1">
    <citation type="submission" date="2016-09" db="EMBL/GenBank/DDBJ databases">
        <authorList>
            <person name="Doonan J."/>
            <person name="Pachebat J.A."/>
            <person name="Golyshin P.N."/>
            <person name="Denman S."/>
            <person name="Mcdonald J.E."/>
        </authorList>
    </citation>
    <scope>NUCLEOTIDE SEQUENCE [LARGE SCALE GENOMIC DNA]</scope>
    <source>
        <strain evidence="1 2">NCPPB 3934</strain>
    </source>
</reference>
<organism evidence="1 2">
    <name type="scientific">Brenneria alni</name>
    <dbReference type="NCBI Taxonomy" id="71656"/>
    <lineage>
        <taxon>Bacteria</taxon>
        <taxon>Pseudomonadati</taxon>
        <taxon>Pseudomonadota</taxon>
        <taxon>Gammaproteobacteria</taxon>
        <taxon>Enterobacterales</taxon>
        <taxon>Pectobacteriaceae</taxon>
        <taxon>Brenneria</taxon>
    </lineage>
</organism>
<dbReference type="InterPro" id="IPR024787">
    <property type="entry name" value="EcsC"/>
</dbReference>
<dbReference type="AlphaFoldDB" id="A0A421DR47"/>